<sequence length="99" mass="10864">MSRMSELTDALTTAFADETDGEIAQTAAENIADFAEEYDEDLTSDRVTDLLADAPYDGFDRQFNWVIGELAAENEDCTDSRPFRIDGFGELAADPDIGT</sequence>
<gene>
    <name evidence="1" type="ORF">C436_06296</name>
</gene>
<dbReference type="AlphaFoldDB" id="M0K4Q1"/>
<protein>
    <submittedName>
        <fullName evidence="1">Uncharacterized protein</fullName>
    </submittedName>
</protein>
<comment type="caution">
    <text evidence="1">The sequence shown here is derived from an EMBL/GenBank/DDBJ whole genome shotgun (WGS) entry which is preliminary data.</text>
</comment>
<evidence type="ECO:0000313" key="2">
    <source>
        <dbReference type="Proteomes" id="UP000011659"/>
    </source>
</evidence>
<dbReference type="Proteomes" id="UP000011659">
    <property type="component" value="Unassembled WGS sequence"/>
</dbReference>
<evidence type="ECO:0000313" key="1">
    <source>
        <dbReference type="EMBL" id="EMA14820.1"/>
    </source>
</evidence>
<accession>M0K4Q1</accession>
<dbReference type="EMBL" id="AOLR01000010">
    <property type="protein sequence ID" value="EMA14820.1"/>
    <property type="molecule type" value="Genomic_DNA"/>
</dbReference>
<reference evidence="1 2" key="1">
    <citation type="journal article" date="2014" name="PLoS Genet.">
        <title>Phylogenetically driven sequencing of extremely halophilic archaea reveals strategies for static and dynamic osmo-response.</title>
        <authorList>
            <person name="Becker E.A."/>
            <person name="Seitzer P.M."/>
            <person name="Tritt A."/>
            <person name="Larsen D."/>
            <person name="Krusor M."/>
            <person name="Yao A.I."/>
            <person name="Wu D."/>
            <person name="Madern D."/>
            <person name="Eisen J.A."/>
            <person name="Darling A.E."/>
            <person name="Facciotti M.T."/>
        </authorList>
    </citation>
    <scope>NUCLEOTIDE SEQUENCE [LARGE SCALE GENOMIC DNA]</scope>
    <source>
        <strain evidence="1 2">ATCC 33800</strain>
    </source>
</reference>
<name>M0K4Q1_9EURY</name>
<proteinExistence type="predicted"/>
<keyword evidence="2" id="KW-1185">Reference proteome</keyword>
<organism evidence="1 2">
    <name type="scientific">Haloarcula marismortui ATCC 33800</name>
    <dbReference type="NCBI Taxonomy" id="662476"/>
    <lineage>
        <taxon>Archaea</taxon>
        <taxon>Methanobacteriati</taxon>
        <taxon>Methanobacteriota</taxon>
        <taxon>Stenosarchaea group</taxon>
        <taxon>Halobacteria</taxon>
        <taxon>Halobacteriales</taxon>
        <taxon>Haloarculaceae</taxon>
        <taxon>Haloarcula</taxon>
    </lineage>
</organism>